<dbReference type="Gene3D" id="3.10.620.30">
    <property type="match status" value="1"/>
</dbReference>
<feature type="transmembrane region" description="Helical" evidence="2">
    <location>
        <begin position="617"/>
        <end position="648"/>
    </location>
</feature>
<dbReference type="PANTHER" id="PTHR42736">
    <property type="entry name" value="PROTEIN-GLUTAMINE GAMMA-GLUTAMYLTRANSFERASE"/>
    <property type="match status" value="1"/>
</dbReference>
<evidence type="ECO:0000313" key="5">
    <source>
        <dbReference type="Proteomes" id="UP000479756"/>
    </source>
</evidence>
<organism evidence="4 5">
    <name type="scientific">Galbitalea soli</name>
    <dbReference type="NCBI Taxonomy" id="1268042"/>
    <lineage>
        <taxon>Bacteria</taxon>
        <taxon>Bacillati</taxon>
        <taxon>Actinomycetota</taxon>
        <taxon>Actinomycetes</taxon>
        <taxon>Micrococcales</taxon>
        <taxon>Microbacteriaceae</taxon>
        <taxon>Galbitalea</taxon>
    </lineage>
</organism>
<evidence type="ECO:0000256" key="2">
    <source>
        <dbReference type="SAM" id="Phobius"/>
    </source>
</evidence>
<dbReference type="SMART" id="SM00460">
    <property type="entry name" value="TGc"/>
    <property type="match status" value="1"/>
</dbReference>
<keyword evidence="5" id="KW-1185">Reference proteome</keyword>
<reference evidence="4 5" key="1">
    <citation type="journal article" date="2014" name="Int. J. Syst. Evol. Microbiol.">
        <title>Description of Galbitalea soli gen. nov., sp. nov., and Frondihabitans sucicola sp. nov.</title>
        <authorList>
            <person name="Kim S.J."/>
            <person name="Lim J.M."/>
            <person name="Ahn J.H."/>
            <person name="Weon H.Y."/>
            <person name="Hamada M."/>
            <person name="Suzuki K."/>
            <person name="Ahn T.Y."/>
            <person name="Kwon S.W."/>
        </authorList>
    </citation>
    <scope>NUCLEOTIDE SEQUENCE [LARGE SCALE GENOMIC DNA]</scope>
    <source>
        <strain evidence="4 5">NBRC 108727</strain>
    </source>
</reference>
<name>A0A7C9TNY4_9MICO</name>
<feature type="transmembrane region" description="Helical" evidence="2">
    <location>
        <begin position="123"/>
        <end position="143"/>
    </location>
</feature>
<protein>
    <submittedName>
        <fullName evidence="4">Transglutaminase domain-containing protein</fullName>
    </submittedName>
</protein>
<dbReference type="Pfam" id="PF11992">
    <property type="entry name" value="TgpA_N"/>
    <property type="match status" value="1"/>
</dbReference>
<dbReference type="PANTHER" id="PTHR42736:SF1">
    <property type="entry name" value="PROTEIN-GLUTAMINE GAMMA-GLUTAMYLTRANSFERASE"/>
    <property type="match status" value="1"/>
</dbReference>
<dbReference type="AlphaFoldDB" id="A0A7C9TNY4"/>
<dbReference type="InterPro" id="IPR038765">
    <property type="entry name" value="Papain-like_cys_pep_sf"/>
</dbReference>
<keyword evidence="2" id="KW-0472">Membrane</keyword>
<evidence type="ECO:0000313" key="4">
    <source>
        <dbReference type="EMBL" id="NEM90436.1"/>
    </source>
</evidence>
<keyword evidence="2" id="KW-0812">Transmembrane</keyword>
<feature type="transmembrane region" description="Helical" evidence="2">
    <location>
        <begin position="7"/>
        <end position="30"/>
    </location>
</feature>
<dbReference type="InterPro" id="IPR002931">
    <property type="entry name" value="Transglutaminase-like"/>
</dbReference>
<dbReference type="InterPro" id="IPR052901">
    <property type="entry name" value="Bact_TGase-like"/>
</dbReference>
<proteinExistence type="predicted"/>
<gene>
    <name evidence="4" type="ORF">G3T37_03600</name>
</gene>
<dbReference type="EMBL" id="JAAGWZ010000001">
    <property type="protein sequence ID" value="NEM90436.1"/>
    <property type="molecule type" value="Genomic_DNA"/>
</dbReference>
<feature type="transmembrane region" description="Helical" evidence="2">
    <location>
        <begin position="224"/>
        <end position="246"/>
    </location>
</feature>
<keyword evidence="2" id="KW-1133">Transmembrane helix</keyword>
<feature type="region of interest" description="Disordered" evidence="1">
    <location>
        <begin position="560"/>
        <end position="612"/>
    </location>
</feature>
<feature type="domain" description="Transglutaminase-like" evidence="3">
    <location>
        <begin position="495"/>
        <end position="565"/>
    </location>
</feature>
<evidence type="ECO:0000259" key="3">
    <source>
        <dbReference type="SMART" id="SM00460"/>
    </source>
</evidence>
<evidence type="ECO:0000256" key="1">
    <source>
        <dbReference type="SAM" id="MobiDB-lite"/>
    </source>
</evidence>
<feature type="transmembrane region" description="Helical" evidence="2">
    <location>
        <begin position="172"/>
        <end position="191"/>
    </location>
</feature>
<accession>A0A7C9TNY4</accession>
<feature type="transmembrane region" description="Helical" evidence="2">
    <location>
        <begin position="36"/>
        <end position="56"/>
    </location>
</feature>
<sequence length="760" mass="80370">MRRPGPGFIAANTLLLWLAMAIAATALWPIYRSTGLVIMVVAAVLSGSLVAVFGAIYRWTAPVVALATIVAFVVLGVPVAVPAKAVNGVIPSLDGLRDLATGVALGWKQLVTITLPVGQYEALLVPFFALILVLTVVSLSTALRARFGELAVLGPVVLFIAAIAFGPTTATWPVALSLGLFAATLFAIIWHRVYRRRRAIRALATQLRDSNITRIEARSDTRFVAVRTVAGAGVILLLAGVTAVGASRLLPPAGARDVVRTSVEQPFEPRDYVSPLSGFRSYWQQPDVDSVMLTAQGLPSGARVRIATLDSYDGIVYSVGSAAVDGSSGSFTRVPYLFDQAGVTGKRVSVHVQVQAYSGVWMPTVGDLENVTFEGASAGLRDSFFYNGTTGTAAVVGGLATGDSYDLTALEPAQPSDAQLASADPGTATVPALGAVPAELGSVLSSYTDGIDGQGNKLVAAIAGLRKNGYISHGVDPAQPASRSGHGVDRINELLTDQRMIGDAEQYSVAAALMARELGFPSRVVMGFVPESAGSGTIQLRGRDISAWIEVDTAQYGWVTIDPNPPVRPIPPEPPKDPNTVARPQSVVPPVTTDTNPLDSAPAPDTQQQNPPQDDPVLALVLLIAQISGWVLVGLLVIASPFLAIIVAKLTRRRRRRLRGTAVQRISGGWQEFEDRVLDHGIQPPAAATRTEVAQAVGGTRTAVLATVADRAVFAPGEPGDDEVALVWSSVRELSASLDRGRSRWQRFRARVSLRSLRKL</sequence>
<feature type="transmembrane region" description="Helical" evidence="2">
    <location>
        <begin position="150"/>
        <end position="166"/>
    </location>
</feature>
<comment type="caution">
    <text evidence="4">The sequence shown here is derived from an EMBL/GenBank/DDBJ whole genome shotgun (WGS) entry which is preliminary data.</text>
</comment>
<dbReference type="SUPFAM" id="SSF54001">
    <property type="entry name" value="Cysteine proteinases"/>
    <property type="match status" value="1"/>
</dbReference>
<feature type="transmembrane region" description="Helical" evidence="2">
    <location>
        <begin position="63"/>
        <end position="81"/>
    </location>
</feature>
<dbReference type="RefSeq" id="WP_163472085.1">
    <property type="nucleotide sequence ID" value="NZ_JAAGWZ010000001.1"/>
</dbReference>
<dbReference type="Proteomes" id="UP000479756">
    <property type="component" value="Unassembled WGS sequence"/>
</dbReference>
<feature type="compositionally biased region" description="Pro residues" evidence="1">
    <location>
        <begin position="563"/>
        <end position="573"/>
    </location>
</feature>
<dbReference type="Pfam" id="PF01841">
    <property type="entry name" value="Transglut_core"/>
    <property type="match status" value="1"/>
</dbReference>
<dbReference type="InterPro" id="IPR021878">
    <property type="entry name" value="TgpA_N"/>
</dbReference>